<evidence type="ECO:0000313" key="1">
    <source>
        <dbReference type="EMBL" id="MBD7942483.1"/>
    </source>
</evidence>
<dbReference type="Proteomes" id="UP000638918">
    <property type="component" value="Unassembled WGS sequence"/>
</dbReference>
<keyword evidence="2" id="KW-1185">Reference proteome</keyword>
<name>A0ABR8R3X0_9CAUL</name>
<gene>
    <name evidence="1" type="ORF">H9656_13925</name>
</gene>
<organism evidence="1 2">
    <name type="scientific">Brevundimonas guildfordensis</name>
    <dbReference type="NCBI Taxonomy" id="2762241"/>
    <lineage>
        <taxon>Bacteria</taxon>
        <taxon>Pseudomonadati</taxon>
        <taxon>Pseudomonadota</taxon>
        <taxon>Alphaproteobacteria</taxon>
        <taxon>Caulobacterales</taxon>
        <taxon>Caulobacteraceae</taxon>
        <taxon>Brevundimonas</taxon>
    </lineage>
</organism>
<dbReference type="EMBL" id="JACSQU010000006">
    <property type="protein sequence ID" value="MBD7942483.1"/>
    <property type="molecule type" value="Genomic_DNA"/>
</dbReference>
<dbReference type="RefSeq" id="WP_191744865.1">
    <property type="nucleotide sequence ID" value="NZ_JACSQU010000006.1"/>
</dbReference>
<comment type="caution">
    <text evidence="1">The sequence shown here is derived from an EMBL/GenBank/DDBJ whole genome shotgun (WGS) entry which is preliminary data.</text>
</comment>
<reference evidence="1 2" key="1">
    <citation type="submission" date="2020-08" db="EMBL/GenBank/DDBJ databases">
        <title>A Genomic Blueprint of the Chicken Gut Microbiome.</title>
        <authorList>
            <person name="Gilroy R."/>
            <person name="Ravi A."/>
            <person name="Getino M."/>
            <person name="Pursley I."/>
            <person name="Horton D.L."/>
            <person name="Alikhan N.-F."/>
            <person name="Baker D."/>
            <person name="Gharbi K."/>
            <person name="Hall N."/>
            <person name="Watson M."/>
            <person name="Adriaenssens E.M."/>
            <person name="Foster-Nyarko E."/>
            <person name="Jarju S."/>
            <person name="Secka A."/>
            <person name="Antonio M."/>
            <person name="Oren A."/>
            <person name="Chaudhuri R."/>
            <person name="La Ragione R.M."/>
            <person name="Hildebrand F."/>
            <person name="Pallen M.J."/>
        </authorList>
    </citation>
    <scope>NUCLEOTIDE SEQUENCE [LARGE SCALE GENOMIC DNA]</scope>
    <source>
        <strain evidence="1 2">Sa3CVA3</strain>
    </source>
</reference>
<protein>
    <recommendedName>
        <fullName evidence="3">TetR family transcriptional regulator</fullName>
    </recommendedName>
</protein>
<accession>A0ABR8R3X0</accession>
<evidence type="ECO:0000313" key="2">
    <source>
        <dbReference type="Proteomes" id="UP000638918"/>
    </source>
</evidence>
<sequence>MIAREFPLPPYGLEKAIRHGAAIERLMTEREQGVGEFADHSLASALAFDAADFVWAALMLHVPGAQQSREVRNMVAEAIQQALMRWGEIPSEGPAE</sequence>
<proteinExistence type="predicted"/>
<evidence type="ECO:0008006" key="3">
    <source>
        <dbReference type="Google" id="ProtNLM"/>
    </source>
</evidence>